<gene>
    <name evidence="5" type="ORF">TELCIR_26012</name>
</gene>
<dbReference type="PROSITE" id="PS51006">
    <property type="entry name" value="PABS_2"/>
    <property type="match status" value="1"/>
</dbReference>
<dbReference type="OrthoDB" id="2016285at2759"/>
<dbReference type="Pfam" id="PF01564">
    <property type="entry name" value="Spermine_synth"/>
    <property type="match status" value="1"/>
</dbReference>
<dbReference type="SUPFAM" id="SSF53335">
    <property type="entry name" value="S-adenosyl-L-methionine-dependent methyltransferases"/>
    <property type="match status" value="1"/>
</dbReference>
<feature type="domain" description="PABS" evidence="4">
    <location>
        <begin position="1"/>
        <end position="93"/>
    </location>
</feature>
<evidence type="ECO:0000313" key="6">
    <source>
        <dbReference type="Proteomes" id="UP000230423"/>
    </source>
</evidence>
<keyword evidence="3" id="KW-0620">Polyamine biosynthesis</keyword>
<keyword evidence="2 3" id="KW-0808">Transferase</keyword>
<dbReference type="GO" id="GO:0016740">
    <property type="term" value="F:transferase activity"/>
    <property type="evidence" value="ECO:0007669"/>
    <property type="project" value="UniProtKB-UniRule"/>
</dbReference>
<dbReference type="EMBL" id="KZ427592">
    <property type="protein sequence ID" value="PIO52680.1"/>
    <property type="molecule type" value="Genomic_DNA"/>
</dbReference>
<dbReference type="GO" id="GO:0006596">
    <property type="term" value="P:polyamine biosynthetic process"/>
    <property type="evidence" value="ECO:0007669"/>
    <property type="project" value="UniProtKB-UniRule"/>
</dbReference>
<feature type="active site" description="Proton acceptor" evidence="3">
    <location>
        <position position="55"/>
    </location>
</feature>
<dbReference type="AlphaFoldDB" id="A0A2G9T5N9"/>
<dbReference type="Proteomes" id="UP000230423">
    <property type="component" value="Unassembled WGS sequence"/>
</dbReference>
<dbReference type="Gene3D" id="3.40.50.150">
    <property type="entry name" value="Vaccinia Virus protein VP39"/>
    <property type="match status" value="1"/>
</dbReference>
<keyword evidence="6" id="KW-1185">Reference proteome</keyword>
<dbReference type="InterPro" id="IPR029063">
    <property type="entry name" value="SAM-dependent_MTases_sf"/>
</dbReference>
<proteinExistence type="inferred from homology"/>
<accession>A0A2G9T5N9</accession>
<evidence type="ECO:0000259" key="4">
    <source>
        <dbReference type="PROSITE" id="PS51006"/>
    </source>
</evidence>
<sequence length="93" mass="10439">MQITVVEIDPKMLEVAKKWFGLELDKRHTVTVMDGVDFLKQAVMQGHRYNVIHIDACTLKDNVATNCPVDVFYEKGNLDILSKLISNKGASCS</sequence>
<name>A0A2G9T5N9_TELCI</name>
<protein>
    <recommendedName>
        <fullName evidence="4">PABS domain-containing protein</fullName>
    </recommendedName>
</protein>
<comment type="similarity">
    <text evidence="1">Belongs to the spermidine/spermine synthase family.</text>
</comment>
<evidence type="ECO:0000256" key="1">
    <source>
        <dbReference type="ARBA" id="ARBA00007867"/>
    </source>
</evidence>
<dbReference type="InterPro" id="IPR030374">
    <property type="entry name" value="PABS"/>
</dbReference>
<organism evidence="5 6">
    <name type="scientific">Teladorsagia circumcincta</name>
    <name type="common">Brown stomach worm</name>
    <name type="synonym">Ostertagia circumcincta</name>
    <dbReference type="NCBI Taxonomy" id="45464"/>
    <lineage>
        <taxon>Eukaryota</taxon>
        <taxon>Metazoa</taxon>
        <taxon>Ecdysozoa</taxon>
        <taxon>Nematoda</taxon>
        <taxon>Chromadorea</taxon>
        <taxon>Rhabditida</taxon>
        <taxon>Rhabditina</taxon>
        <taxon>Rhabditomorpha</taxon>
        <taxon>Strongyloidea</taxon>
        <taxon>Trichostrongylidae</taxon>
        <taxon>Teladorsagia</taxon>
    </lineage>
</organism>
<evidence type="ECO:0000256" key="2">
    <source>
        <dbReference type="ARBA" id="ARBA00022679"/>
    </source>
</evidence>
<evidence type="ECO:0000313" key="5">
    <source>
        <dbReference type="EMBL" id="PIO52680.1"/>
    </source>
</evidence>
<reference evidence="5 6" key="1">
    <citation type="submission" date="2015-09" db="EMBL/GenBank/DDBJ databases">
        <title>Draft genome of the parasitic nematode Teladorsagia circumcincta isolate WARC Sus (inbred).</title>
        <authorList>
            <person name="Mitreva M."/>
        </authorList>
    </citation>
    <scope>NUCLEOTIDE SEQUENCE [LARGE SCALE GENOMIC DNA]</scope>
    <source>
        <strain evidence="5 6">S</strain>
    </source>
</reference>
<evidence type="ECO:0000256" key="3">
    <source>
        <dbReference type="PROSITE-ProRule" id="PRU00354"/>
    </source>
</evidence>